<dbReference type="InterPro" id="IPR012338">
    <property type="entry name" value="Beta-lactam/transpept-like"/>
</dbReference>
<dbReference type="SUPFAM" id="SSF56519">
    <property type="entry name" value="Penicillin binding protein dimerisation domain"/>
    <property type="match status" value="1"/>
</dbReference>
<dbReference type="GO" id="GO:0008955">
    <property type="term" value="F:peptidoglycan glycosyltransferase activity"/>
    <property type="evidence" value="ECO:0007669"/>
    <property type="project" value="InterPro"/>
</dbReference>
<dbReference type="InterPro" id="IPR005311">
    <property type="entry name" value="PBP_dimer"/>
</dbReference>
<name>A0A127KA45_9RHOO</name>
<feature type="active site" description="Acyl-ester intermediate" evidence="16">
    <location>
        <position position="302"/>
    </location>
</feature>
<evidence type="ECO:0000313" key="19">
    <source>
        <dbReference type="EMBL" id="AMO38761.1"/>
    </source>
</evidence>
<gene>
    <name evidence="16" type="primary">ftsI</name>
    <name evidence="19" type="ORF">AC731_018505</name>
</gene>
<keyword evidence="14 16" id="KW-0131">Cell cycle</keyword>
<dbReference type="AlphaFoldDB" id="A0A127KA45"/>
<keyword evidence="12 16" id="KW-0472">Membrane</keyword>
<evidence type="ECO:0000256" key="6">
    <source>
        <dbReference type="ARBA" id="ARBA00022670"/>
    </source>
</evidence>
<dbReference type="Proteomes" id="UP000036902">
    <property type="component" value="Chromosome"/>
</dbReference>
<evidence type="ECO:0000256" key="4">
    <source>
        <dbReference type="ARBA" id="ARBA00022618"/>
    </source>
</evidence>
<evidence type="ECO:0000256" key="5">
    <source>
        <dbReference type="ARBA" id="ARBA00022645"/>
    </source>
</evidence>
<dbReference type="Pfam" id="PF03717">
    <property type="entry name" value="PBP_dimer"/>
    <property type="match status" value="1"/>
</dbReference>
<evidence type="ECO:0000256" key="3">
    <source>
        <dbReference type="ARBA" id="ARBA00022519"/>
    </source>
</evidence>
<dbReference type="InterPro" id="IPR037532">
    <property type="entry name" value="FtsI_transpept"/>
</dbReference>
<comment type="similarity">
    <text evidence="16">Belongs to the transpeptidase family. FtsI subfamily.</text>
</comment>
<keyword evidence="8 16" id="KW-0378">Hydrolase</keyword>
<dbReference type="GO" id="GO:0009002">
    <property type="term" value="F:serine-type D-Ala-D-Ala carboxypeptidase activity"/>
    <property type="evidence" value="ECO:0007669"/>
    <property type="project" value="UniProtKB-UniRule"/>
</dbReference>
<keyword evidence="13 16" id="KW-0717">Septation</keyword>
<dbReference type="UniPathway" id="UPA00219"/>
<accession>A0A127KA45</accession>
<dbReference type="KEGG" id="thu:AC731_018505"/>
<dbReference type="PANTHER" id="PTHR30627:SF1">
    <property type="entry name" value="PEPTIDOGLYCAN D,D-TRANSPEPTIDASE FTSI"/>
    <property type="match status" value="1"/>
</dbReference>
<comment type="pathway">
    <text evidence="16">Cell wall biogenesis; peptidoglycan biosynthesis.</text>
</comment>
<evidence type="ECO:0000256" key="9">
    <source>
        <dbReference type="ARBA" id="ARBA00022960"/>
    </source>
</evidence>
<keyword evidence="20" id="KW-1185">Reference proteome</keyword>
<dbReference type="Gene3D" id="1.10.150.770">
    <property type="match status" value="1"/>
</dbReference>
<dbReference type="EMBL" id="CP014646">
    <property type="protein sequence ID" value="AMO38761.1"/>
    <property type="molecule type" value="Genomic_DNA"/>
</dbReference>
<dbReference type="GO" id="GO:0008658">
    <property type="term" value="F:penicillin binding"/>
    <property type="evidence" value="ECO:0007669"/>
    <property type="project" value="InterPro"/>
</dbReference>
<evidence type="ECO:0000256" key="15">
    <source>
        <dbReference type="ARBA" id="ARBA00023316"/>
    </source>
</evidence>
<evidence type="ECO:0000259" key="18">
    <source>
        <dbReference type="Pfam" id="PF03717"/>
    </source>
</evidence>
<evidence type="ECO:0000256" key="16">
    <source>
        <dbReference type="HAMAP-Rule" id="MF_02080"/>
    </source>
</evidence>
<evidence type="ECO:0000256" key="1">
    <source>
        <dbReference type="ARBA" id="ARBA00004370"/>
    </source>
</evidence>
<comment type="subcellular location">
    <subcellularLocation>
        <location evidence="1">Membrane</location>
    </subcellularLocation>
</comment>
<keyword evidence="5 16" id="KW-0121">Carboxypeptidase</keyword>
<proteinExistence type="inferred from homology"/>
<keyword evidence="10 16" id="KW-0573">Peptidoglycan synthesis</keyword>
<dbReference type="GO" id="GO:0006508">
    <property type="term" value="P:proteolysis"/>
    <property type="evidence" value="ECO:0007669"/>
    <property type="project" value="UniProtKB-KW"/>
</dbReference>
<keyword evidence="4 16" id="KW-0132">Cell division</keyword>
<protein>
    <recommendedName>
        <fullName evidence="16">Peptidoglycan D,D-transpeptidase FtsI</fullName>
        <ecNumber evidence="16">3.4.16.4</ecNumber>
    </recommendedName>
    <alternativeName>
        <fullName evidence="16">Penicillin-binding protein 3</fullName>
        <shortName evidence="16">PBP-3</shortName>
    </alternativeName>
</protein>
<evidence type="ECO:0000256" key="7">
    <source>
        <dbReference type="ARBA" id="ARBA00022692"/>
    </source>
</evidence>
<feature type="domain" description="Penicillin-binding protein dimerisation" evidence="18">
    <location>
        <begin position="68"/>
        <end position="214"/>
    </location>
</feature>
<dbReference type="InterPro" id="IPR036138">
    <property type="entry name" value="PBP_dimer_sf"/>
</dbReference>
<evidence type="ECO:0000256" key="11">
    <source>
        <dbReference type="ARBA" id="ARBA00022989"/>
    </source>
</evidence>
<dbReference type="InterPro" id="IPR050515">
    <property type="entry name" value="Beta-lactam/transpept"/>
</dbReference>
<keyword evidence="11 16" id="KW-1133">Transmembrane helix</keyword>
<evidence type="ECO:0000256" key="12">
    <source>
        <dbReference type="ARBA" id="ARBA00023136"/>
    </source>
</evidence>
<reference evidence="20" key="1">
    <citation type="submission" date="2016-03" db="EMBL/GenBank/DDBJ databases">
        <authorList>
            <person name="Ma C."/>
            <person name="Zhou S."/>
            <person name="Yang G."/>
        </authorList>
    </citation>
    <scope>NUCLEOTIDE SEQUENCE [LARGE SCALE GENOMIC DNA]</scope>
    <source>
        <strain evidence="20">SgZ-1</strain>
    </source>
</reference>
<dbReference type="GO" id="GO:0008360">
    <property type="term" value="P:regulation of cell shape"/>
    <property type="evidence" value="ECO:0007669"/>
    <property type="project" value="UniProtKB-KW"/>
</dbReference>
<dbReference type="STRING" id="1134435.AC731_018505"/>
<dbReference type="Gene3D" id="3.30.450.330">
    <property type="match status" value="1"/>
</dbReference>
<comment type="catalytic activity">
    <reaction evidence="16">
        <text>Preferential cleavage: (Ac)2-L-Lys-D-Ala-|-D-Ala. Also transpeptidation of peptidyl-alanyl moieties that are N-acyl substituents of D-alanine.</text>
        <dbReference type="EC" id="3.4.16.4"/>
    </reaction>
</comment>
<evidence type="ECO:0000256" key="8">
    <source>
        <dbReference type="ARBA" id="ARBA00022801"/>
    </source>
</evidence>
<evidence type="ECO:0000313" key="20">
    <source>
        <dbReference type="Proteomes" id="UP000036902"/>
    </source>
</evidence>
<dbReference type="RefSeq" id="WP_004264765.1">
    <property type="nucleotide sequence ID" value="NZ_CP014646.1"/>
</dbReference>
<dbReference type="HAMAP" id="MF_02080">
    <property type="entry name" value="FtsI_transpept"/>
    <property type="match status" value="1"/>
</dbReference>
<dbReference type="GO" id="GO:0043093">
    <property type="term" value="P:FtsZ-dependent cytokinesis"/>
    <property type="evidence" value="ECO:0007669"/>
    <property type="project" value="UniProtKB-UniRule"/>
</dbReference>
<evidence type="ECO:0000256" key="2">
    <source>
        <dbReference type="ARBA" id="ARBA00022475"/>
    </source>
</evidence>
<keyword evidence="2 16" id="KW-1003">Cell membrane</keyword>
<feature type="domain" description="Penicillin-binding protein transpeptidase" evidence="17">
    <location>
        <begin position="255"/>
        <end position="553"/>
    </location>
</feature>
<evidence type="ECO:0000256" key="13">
    <source>
        <dbReference type="ARBA" id="ARBA00023210"/>
    </source>
</evidence>
<dbReference type="GO" id="GO:0000917">
    <property type="term" value="P:division septum assembly"/>
    <property type="evidence" value="ECO:0007669"/>
    <property type="project" value="UniProtKB-KW"/>
</dbReference>
<comment type="function">
    <text evidence="16">Catalyzes cross-linking of the peptidoglycan cell wall at the division septum.</text>
</comment>
<dbReference type="EC" id="3.4.16.4" evidence="16"/>
<dbReference type="SUPFAM" id="SSF56601">
    <property type="entry name" value="beta-lactamase/transpeptidase-like"/>
    <property type="match status" value="1"/>
</dbReference>
<dbReference type="GO" id="GO:0005886">
    <property type="term" value="C:plasma membrane"/>
    <property type="evidence" value="ECO:0007669"/>
    <property type="project" value="UniProtKB-UniRule"/>
</dbReference>
<dbReference type="InterPro" id="IPR001460">
    <property type="entry name" value="PCN-bd_Tpept"/>
</dbReference>
<dbReference type="GO" id="GO:0071555">
    <property type="term" value="P:cell wall organization"/>
    <property type="evidence" value="ECO:0007669"/>
    <property type="project" value="UniProtKB-KW"/>
</dbReference>
<evidence type="ECO:0000256" key="14">
    <source>
        <dbReference type="ARBA" id="ARBA00023306"/>
    </source>
</evidence>
<organism evidence="19 20">
    <name type="scientific">Thauera humireducens</name>
    <dbReference type="NCBI Taxonomy" id="1134435"/>
    <lineage>
        <taxon>Bacteria</taxon>
        <taxon>Pseudomonadati</taxon>
        <taxon>Pseudomonadota</taxon>
        <taxon>Betaproteobacteria</taxon>
        <taxon>Rhodocyclales</taxon>
        <taxon>Zoogloeaceae</taxon>
        <taxon>Thauera</taxon>
    </lineage>
</organism>
<sequence>MKKNQRTVTFNHNPLLKRELPQWRPRFVLLALLAGSMALTGRALYLQGVNKDFLQAKGESRYARTIEIPATRGRITDRHGDMLAVSTPVRSVWALPSDAKLEPAQARELARMLEMDVRELNEKLATPRDFVYLKRQLSPEVAQRIADLKLPGIHQQQEYRRYYPGGEVMAHILGFTDVEDRGQEGIELAFEKQLAGRPGLRRVIKDRRGQIIEDVEAVRPPREGEDVALSIDGKIQYLAWSALRDTMQQHKAKAGAAVVIDSRTGEILALANAPTFNPNNRSNLTGEQLRNRVFTDSFEPGSVMKPFIAGLALDRGKATPTTLIDVSAGRMTIGTATISDSHRHARSLTVAEVMQKSSNIGTVKLAQHFSPTEMWQLFDDLGFGKPLNLGFPGESGGRLRPAKTWRPIEQATMSYGHGISVSLIQMARAYLAFARDGELVPLSLTRVEGEPSNGRRIFSPETTHAVRAMLESVTQPGGTATKAQVAGYRVGGKTGTALKIENGRYTKRYIASFVGFAPVSNPRLVVAVMIDEPSAGSYYAGTVAGPLFSRIMEGSLRSLGVAPDAPLTPLQLARRQSEGAGGTAVAQESM</sequence>
<dbReference type="Gene3D" id="3.40.710.10">
    <property type="entry name" value="DD-peptidase/beta-lactamase superfamily"/>
    <property type="match status" value="1"/>
</dbReference>
<evidence type="ECO:0000256" key="10">
    <source>
        <dbReference type="ARBA" id="ARBA00022984"/>
    </source>
</evidence>
<dbReference type="Gene3D" id="3.90.1310.10">
    <property type="entry name" value="Penicillin-binding protein 2a (Domain 2)"/>
    <property type="match status" value="1"/>
</dbReference>
<keyword evidence="3 16" id="KW-0997">Cell inner membrane</keyword>
<keyword evidence="6 16" id="KW-0645">Protease</keyword>
<dbReference type="Pfam" id="PF00905">
    <property type="entry name" value="Transpeptidase"/>
    <property type="match status" value="1"/>
</dbReference>
<keyword evidence="9 16" id="KW-0133">Cell shape</keyword>
<keyword evidence="7 16" id="KW-0812">Transmembrane</keyword>
<dbReference type="GO" id="GO:0009252">
    <property type="term" value="P:peptidoglycan biosynthetic process"/>
    <property type="evidence" value="ECO:0007669"/>
    <property type="project" value="UniProtKB-UniRule"/>
</dbReference>
<keyword evidence="15 16" id="KW-0961">Cell wall biogenesis/degradation</keyword>
<dbReference type="PANTHER" id="PTHR30627">
    <property type="entry name" value="PEPTIDOGLYCAN D,D-TRANSPEPTIDASE"/>
    <property type="match status" value="1"/>
</dbReference>
<evidence type="ECO:0000259" key="17">
    <source>
        <dbReference type="Pfam" id="PF00905"/>
    </source>
</evidence>